<proteinExistence type="predicted"/>
<sequence>MLRIRNDRWKHDLELRECLKTYVARSLKRHEIIDLVQDKFHEYSWSLGSLDRRMAFWGIKYIDNTIDISRLRNVIQEELQGPGRLLSQKAMHQKVRQIHHLNVPRDLVCSVMQELLDDSGLDETYGVGKPKRPRRKRNFHSEHFVNGQQDPTSAPHYSQVTRPRQPRKTRSKVSKKSKTSRVSIKSEQVEDETSEENTSNSKMIQTENIVEAATG</sequence>
<feature type="region of interest" description="Disordered" evidence="1">
    <location>
        <begin position="143"/>
        <end position="215"/>
    </location>
</feature>
<dbReference type="AlphaFoldDB" id="A0AAN8JAI2"/>
<evidence type="ECO:0000313" key="2">
    <source>
        <dbReference type="EMBL" id="KAK6174167.1"/>
    </source>
</evidence>
<dbReference type="EMBL" id="JAZGQO010000011">
    <property type="protein sequence ID" value="KAK6174167.1"/>
    <property type="molecule type" value="Genomic_DNA"/>
</dbReference>
<feature type="compositionally biased region" description="Polar residues" evidence="1">
    <location>
        <begin position="146"/>
        <end position="162"/>
    </location>
</feature>
<organism evidence="2 3">
    <name type="scientific">Patella caerulea</name>
    <name type="common">Rayed Mediterranean limpet</name>
    <dbReference type="NCBI Taxonomy" id="87958"/>
    <lineage>
        <taxon>Eukaryota</taxon>
        <taxon>Metazoa</taxon>
        <taxon>Spiralia</taxon>
        <taxon>Lophotrochozoa</taxon>
        <taxon>Mollusca</taxon>
        <taxon>Gastropoda</taxon>
        <taxon>Patellogastropoda</taxon>
        <taxon>Patelloidea</taxon>
        <taxon>Patellidae</taxon>
        <taxon>Patella</taxon>
    </lineage>
</organism>
<accession>A0AAN8JAI2</accession>
<name>A0AAN8JAI2_PATCE</name>
<comment type="caution">
    <text evidence="2">The sequence shown here is derived from an EMBL/GenBank/DDBJ whole genome shotgun (WGS) entry which is preliminary data.</text>
</comment>
<keyword evidence="3" id="KW-1185">Reference proteome</keyword>
<protein>
    <submittedName>
        <fullName evidence="2">Uncharacterized protein</fullName>
    </submittedName>
</protein>
<dbReference type="Proteomes" id="UP001347796">
    <property type="component" value="Unassembled WGS sequence"/>
</dbReference>
<gene>
    <name evidence="2" type="ORF">SNE40_017495</name>
</gene>
<reference evidence="2 3" key="1">
    <citation type="submission" date="2024-01" db="EMBL/GenBank/DDBJ databases">
        <title>The genome of the rayed Mediterranean limpet Patella caerulea (Linnaeus, 1758).</title>
        <authorList>
            <person name="Anh-Thu Weber A."/>
            <person name="Halstead-Nussloch G."/>
        </authorList>
    </citation>
    <scope>NUCLEOTIDE SEQUENCE [LARGE SCALE GENOMIC DNA]</scope>
    <source>
        <strain evidence="2">AATW-2023a</strain>
        <tissue evidence="2">Whole specimen</tissue>
    </source>
</reference>
<evidence type="ECO:0000256" key="1">
    <source>
        <dbReference type="SAM" id="MobiDB-lite"/>
    </source>
</evidence>
<evidence type="ECO:0000313" key="3">
    <source>
        <dbReference type="Proteomes" id="UP001347796"/>
    </source>
</evidence>
<feature type="compositionally biased region" description="Basic residues" evidence="1">
    <location>
        <begin position="164"/>
        <end position="179"/>
    </location>
</feature>